<name>A0A432GHQ8_9DELT</name>
<protein>
    <submittedName>
        <fullName evidence="1">Uncharacterized protein</fullName>
    </submittedName>
</protein>
<dbReference type="Proteomes" id="UP000287176">
    <property type="component" value="Unassembled WGS sequence"/>
</dbReference>
<dbReference type="AlphaFoldDB" id="A0A432GHQ8"/>
<proteinExistence type="predicted"/>
<accession>A0A432GHQ8</accession>
<evidence type="ECO:0000313" key="1">
    <source>
        <dbReference type="EMBL" id="RTZ83298.1"/>
    </source>
</evidence>
<evidence type="ECO:0000313" key="2">
    <source>
        <dbReference type="Proteomes" id="UP000287176"/>
    </source>
</evidence>
<reference evidence="1 2" key="1">
    <citation type="submission" date="2018-06" db="EMBL/GenBank/DDBJ databases">
        <title>Combined omics and stable isotope probing to characterize newly discovered Mariana Back-Arc vent microbial communities.</title>
        <authorList>
            <person name="Trembath-Reichert E."/>
            <person name="Huber J.A."/>
        </authorList>
    </citation>
    <scope>NUCLEOTIDE SEQUENCE [LARGE SCALE GENOMIC DNA]</scope>
    <source>
        <strain evidence="1">MAG 24</strain>
    </source>
</reference>
<dbReference type="EMBL" id="QNZI01000219">
    <property type="protein sequence ID" value="RTZ83298.1"/>
    <property type="molecule type" value="Genomic_DNA"/>
</dbReference>
<comment type="caution">
    <text evidence="1">The sequence shown here is derived from an EMBL/GenBank/DDBJ whole genome shotgun (WGS) entry which is preliminary data.</text>
</comment>
<gene>
    <name evidence="1" type="ORF">DSY94_08555</name>
</gene>
<organism evidence="1 2">
    <name type="scientific">SAR324 cluster bacterium</name>
    <dbReference type="NCBI Taxonomy" id="2024889"/>
    <lineage>
        <taxon>Bacteria</taxon>
        <taxon>Deltaproteobacteria</taxon>
        <taxon>SAR324 cluster</taxon>
    </lineage>
</organism>
<sequence>MATPGFYGAPGRLIPIEQKIELTKLINEKESRRYVVPVTMFLGVQYGSALAMVAASGYWDTNADKVVELYNQELQVAGQAIPILGKLQVSIVEKNTVKVAVVAEDKEVDAITYQFTEKQVADPELFKQTIDRTEYERYVNALTEEEVRLILGEATRGYANFLGMTTPKHIMAILKHASRLASVDIGEYLQTIRGSVDKWETNLKTAAEVWGKMINKVVAPAIEFAYRKTILVARNF</sequence>